<feature type="non-terminal residue" evidence="1">
    <location>
        <position position="1"/>
    </location>
</feature>
<proteinExistence type="predicted"/>
<name>A0A0V0GKG0_SOLCH</name>
<reference evidence="1" key="1">
    <citation type="submission" date="2015-12" db="EMBL/GenBank/DDBJ databases">
        <title>Gene expression during late stages of embryo sac development: a critical building block for successful pollen-pistil interactions.</title>
        <authorList>
            <person name="Liu Y."/>
            <person name="Joly V."/>
            <person name="Sabar M."/>
            <person name="Matton D.P."/>
        </authorList>
    </citation>
    <scope>NUCLEOTIDE SEQUENCE</scope>
</reference>
<accession>A0A0V0GKG0</accession>
<dbReference type="AlphaFoldDB" id="A0A0V0GKG0"/>
<dbReference type="EMBL" id="GEDG01037244">
    <property type="protein sequence ID" value="JAP08247.1"/>
    <property type="molecule type" value="Transcribed_RNA"/>
</dbReference>
<evidence type="ECO:0000313" key="1">
    <source>
        <dbReference type="EMBL" id="JAP08247.1"/>
    </source>
</evidence>
<sequence>CGSYNSQVSLGKRKTNNQDYFNINKRNGKISPRQKDQLRFEENLVPFLRHQLLHKTTQSPKI</sequence>
<protein>
    <submittedName>
        <fullName evidence="1">Putative ovule protein</fullName>
    </submittedName>
</protein>
<organism evidence="1">
    <name type="scientific">Solanum chacoense</name>
    <name type="common">Chaco potato</name>
    <dbReference type="NCBI Taxonomy" id="4108"/>
    <lineage>
        <taxon>Eukaryota</taxon>
        <taxon>Viridiplantae</taxon>
        <taxon>Streptophyta</taxon>
        <taxon>Embryophyta</taxon>
        <taxon>Tracheophyta</taxon>
        <taxon>Spermatophyta</taxon>
        <taxon>Magnoliopsida</taxon>
        <taxon>eudicotyledons</taxon>
        <taxon>Gunneridae</taxon>
        <taxon>Pentapetalae</taxon>
        <taxon>asterids</taxon>
        <taxon>lamiids</taxon>
        <taxon>Solanales</taxon>
        <taxon>Solanaceae</taxon>
        <taxon>Solanoideae</taxon>
        <taxon>Solaneae</taxon>
        <taxon>Solanum</taxon>
    </lineage>
</organism>